<proteinExistence type="predicted"/>
<name>A0A841P2C5_9HYPH</name>
<dbReference type="AlphaFoldDB" id="A0A841P2C5"/>
<protein>
    <recommendedName>
        <fullName evidence="3">VWA domain-containing protein</fullName>
    </recommendedName>
</protein>
<dbReference type="RefSeq" id="WP_184872391.1">
    <property type="nucleotide sequence ID" value="NZ_JACHEF010000002.1"/>
</dbReference>
<dbReference type="PANTHER" id="PTHR39338:SF7">
    <property type="entry name" value="BLL6692 PROTEIN"/>
    <property type="match status" value="1"/>
</dbReference>
<dbReference type="Proteomes" id="UP000556329">
    <property type="component" value="Unassembled WGS sequence"/>
</dbReference>
<sequence length="396" mass="45589">MFIPFFLELKAARVPVSLREYLSLLEGLEAGLVDYDVEGFYYLARTALVKDERHIDRFDQVFAHVFKGVEALGGPDAVDVANIPEEWLRRLAEKHLTDEEKKLVEALGGFEKLMETLKQRLQEQQGRHQGGSKWIGTGGTSPFGAYGYNPEGVRIGQHESRNRRAVKVWDRREFRNFDDAVELGTRNIKIALKRLRRWVREGAEEEFDLPGTIHATAEHGYLDVQTRPERRNAVKLLMFFDVGGSMDDHIKSVEELFSAARAEFRQLEYFYFHNCLYEGVWKDNRRRHAETIPTFDLIHKYGPDYKVIVVGDASMSPYEIAHPGGSVEHWNQEAGAVWLGRMLQQWPNAVWLNPESQKNWGFTHSIAMIRDIFGGRMFPLTLAGLEAATRQLSRKH</sequence>
<evidence type="ECO:0008006" key="3">
    <source>
        <dbReference type="Google" id="ProtNLM"/>
    </source>
</evidence>
<organism evidence="1 2">
    <name type="scientific">Mesorhizobium sangaii</name>
    <dbReference type="NCBI Taxonomy" id="505389"/>
    <lineage>
        <taxon>Bacteria</taxon>
        <taxon>Pseudomonadati</taxon>
        <taxon>Pseudomonadota</taxon>
        <taxon>Alphaproteobacteria</taxon>
        <taxon>Hyphomicrobiales</taxon>
        <taxon>Phyllobacteriaceae</taxon>
        <taxon>Mesorhizobium</taxon>
    </lineage>
</organism>
<evidence type="ECO:0000313" key="2">
    <source>
        <dbReference type="Proteomes" id="UP000556329"/>
    </source>
</evidence>
<comment type="caution">
    <text evidence="1">The sequence shown here is derived from an EMBL/GenBank/DDBJ whole genome shotgun (WGS) entry which is preliminary data.</text>
</comment>
<evidence type="ECO:0000313" key="1">
    <source>
        <dbReference type="EMBL" id="MBB6409316.1"/>
    </source>
</evidence>
<dbReference type="PANTHER" id="PTHR39338">
    <property type="entry name" value="BLL5662 PROTEIN-RELATED"/>
    <property type="match status" value="1"/>
</dbReference>
<reference evidence="1 2" key="1">
    <citation type="submission" date="2020-08" db="EMBL/GenBank/DDBJ databases">
        <title>Genomic Encyclopedia of Type Strains, Phase IV (KMG-IV): sequencing the most valuable type-strain genomes for metagenomic binning, comparative biology and taxonomic classification.</title>
        <authorList>
            <person name="Goeker M."/>
        </authorList>
    </citation>
    <scope>NUCLEOTIDE SEQUENCE [LARGE SCALE GENOMIC DNA]</scope>
    <source>
        <strain evidence="1 2">DSM 100039</strain>
    </source>
</reference>
<accession>A0A841P2C5</accession>
<dbReference type="Pfam" id="PF05762">
    <property type="entry name" value="VWA_CoxE"/>
    <property type="match status" value="1"/>
</dbReference>
<gene>
    <name evidence="1" type="ORF">HNQ71_001981</name>
</gene>
<dbReference type="EMBL" id="JACHEF010000002">
    <property type="protein sequence ID" value="MBB6409316.1"/>
    <property type="molecule type" value="Genomic_DNA"/>
</dbReference>
<dbReference type="InterPro" id="IPR008912">
    <property type="entry name" value="Uncharacterised_CoxE"/>
</dbReference>
<keyword evidence="2" id="KW-1185">Reference proteome</keyword>